<dbReference type="Proteomes" id="UP001314681">
    <property type="component" value="Unassembled WGS sequence"/>
</dbReference>
<protein>
    <submittedName>
        <fullName evidence="8">DUF3887 domain-containing protein</fullName>
    </submittedName>
</protein>
<evidence type="ECO:0000313" key="9">
    <source>
        <dbReference type="Proteomes" id="UP001314681"/>
    </source>
</evidence>
<keyword evidence="5 6" id="KW-0472">Membrane</keyword>
<dbReference type="InterPro" id="IPR005899">
    <property type="entry name" value="Na_pump_deCOase"/>
</dbReference>
<organism evidence="8 9">
    <name type="scientific">Diplocloster modestus</name>
    <dbReference type="NCBI Taxonomy" id="2850322"/>
    <lineage>
        <taxon>Bacteria</taxon>
        <taxon>Bacillati</taxon>
        <taxon>Bacillota</taxon>
        <taxon>Clostridia</taxon>
        <taxon>Lachnospirales</taxon>
        <taxon>Lachnospiraceae</taxon>
        <taxon>Diplocloster</taxon>
    </lineage>
</organism>
<proteinExistence type="predicted"/>
<dbReference type="NCBIfam" id="TIGR01195">
    <property type="entry name" value="oadG_fam"/>
    <property type="match status" value="1"/>
</dbReference>
<name>A0ABS6K8V0_9FIRM</name>
<evidence type="ECO:0000256" key="7">
    <source>
        <dbReference type="SAM" id="SignalP"/>
    </source>
</evidence>
<evidence type="ECO:0000313" key="8">
    <source>
        <dbReference type="EMBL" id="MBU9726950.1"/>
    </source>
</evidence>
<evidence type="ECO:0000256" key="5">
    <source>
        <dbReference type="ARBA" id="ARBA00023136"/>
    </source>
</evidence>
<dbReference type="Gene3D" id="3.10.450.590">
    <property type="match status" value="1"/>
</dbReference>
<keyword evidence="2" id="KW-1003">Cell membrane</keyword>
<evidence type="ECO:0000256" key="2">
    <source>
        <dbReference type="ARBA" id="ARBA00022475"/>
    </source>
</evidence>
<feature type="transmembrane region" description="Helical" evidence="6">
    <location>
        <begin position="146"/>
        <end position="169"/>
    </location>
</feature>
<evidence type="ECO:0000256" key="3">
    <source>
        <dbReference type="ARBA" id="ARBA00022692"/>
    </source>
</evidence>
<comment type="subcellular location">
    <subcellularLocation>
        <location evidence="1">Cell membrane</location>
    </subcellularLocation>
</comment>
<keyword evidence="4 6" id="KW-1133">Transmembrane helix</keyword>
<gene>
    <name evidence="8" type="ORF">KTH90_13085</name>
</gene>
<dbReference type="EMBL" id="JAHQCX010000008">
    <property type="protein sequence ID" value="MBU9726950.1"/>
    <property type="molecule type" value="Genomic_DNA"/>
</dbReference>
<dbReference type="RefSeq" id="WP_238726919.1">
    <property type="nucleotide sequence ID" value="NZ_JAHQCX010000008.1"/>
</dbReference>
<evidence type="ECO:0000256" key="6">
    <source>
        <dbReference type="SAM" id="Phobius"/>
    </source>
</evidence>
<dbReference type="PROSITE" id="PS51257">
    <property type="entry name" value="PROKAR_LIPOPROTEIN"/>
    <property type="match status" value="1"/>
</dbReference>
<evidence type="ECO:0000256" key="4">
    <source>
        <dbReference type="ARBA" id="ARBA00022989"/>
    </source>
</evidence>
<accession>A0ABS6K8V0</accession>
<sequence>MRKFLVAICIMTCLFSLTACGQKVESPFDDYQDEDFRANSEGFIQGLSQSDDSYLQSLIDQEDGVISAAAENWLDVKKELGAYKGVKDFEVKREGKQLSAVLTAQFENRDGTLTITYNEDLQPTSITVDVNYSMGERMGKAALNTLMGMGTVFVILILISLLISLFKYINKLEAKMNKITAVQEAPAPAAPVLAEPVEELTDDYELAAVISAAIAASEGTSADGFVVRSIKKRTKWQKA</sequence>
<feature type="chain" id="PRO_5045757581" evidence="7">
    <location>
        <begin position="22"/>
        <end position="239"/>
    </location>
</feature>
<reference evidence="8 9" key="1">
    <citation type="submission" date="2021-06" db="EMBL/GenBank/DDBJ databases">
        <title>Description of novel taxa of the family Lachnospiraceae.</title>
        <authorList>
            <person name="Chaplin A.V."/>
            <person name="Sokolova S.R."/>
            <person name="Pikina A.P."/>
            <person name="Korzhanova M."/>
            <person name="Belova V."/>
            <person name="Korostin D."/>
            <person name="Efimov B.A."/>
        </authorList>
    </citation>
    <scope>NUCLEOTIDE SEQUENCE [LARGE SCALE GENOMIC DNA]</scope>
    <source>
        <strain evidence="8 9">ASD4241</strain>
    </source>
</reference>
<keyword evidence="7" id="KW-0732">Signal</keyword>
<keyword evidence="3 6" id="KW-0812">Transmembrane</keyword>
<dbReference type="Pfam" id="PF04277">
    <property type="entry name" value="OAD_gamma"/>
    <property type="match status" value="1"/>
</dbReference>
<keyword evidence="9" id="KW-1185">Reference proteome</keyword>
<comment type="caution">
    <text evidence="8">The sequence shown here is derived from an EMBL/GenBank/DDBJ whole genome shotgun (WGS) entry which is preliminary data.</text>
</comment>
<evidence type="ECO:0000256" key="1">
    <source>
        <dbReference type="ARBA" id="ARBA00004236"/>
    </source>
</evidence>
<feature type="signal peptide" evidence="7">
    <location>
        <begin position="1"/>
        <end position="21"/>
    </location>
</feature>